<accession>A0AAD1TLK9</accession>
<protein>
    <submittedName>
        <fullName evidence="1">Uncharacterized protein</fullName>
    </submittedName>
</protein>
<proteinExistence type="predicted"/>
<gene>
    <name evidence="2" type="ORF">PECUL_23A034206</name>
    <name evidence="1" type="ORF">PECUL_23A061933</name>
</gene>
<evidence type="ECO:0000313" key="2">
    <source>
        <dbReference type="EMBL" id="CAH2330537.1"/>
    </source>
</evidence>
<name>A0AAD1TLK9_PELCU</name>
<dbReference type="Proteomes" id="UP001295444">
    <property type="component" value="Unassembled WGS sequence"/>
</dbReference>
<reference evidence="1" key="1">
    <citation type="submission" date="2022-03" db="EMBL/GenBank/DDBJ databases">
        <authorList>
            <person name="Alioto T."/>
            <person name="Alioto T."/>
            <person name="Gomez Garrido J."/>
        </authorList>
    </citation>
    <scope>NUCLEOTIDE SEQUENCE</scope>
</reference>
<evidence type="ECO:0000313" key="1">
    <source>
        <dbReference type="EMBL" id="CAH2330064.1"/>
    </source>
</evidence>
<evidence type="ECO:0000313" key="3">
    <source>
        <dbReference type="Proteomes" id="UP001295444"/>
    </source>
</evidence>
<feature type="non-terminal residue" evidence="1">
    <location>
        <position position="99"/>
    </location>
</feature>
<organism evidence="1 3">
    <name type="scientific">Pelobates cultripes</name>
    <name type="common">Western spadefoot toad</name>
    <dbReference type="NCBI Taxonomy" id="61616"/>
    <lineage>
        <taxon>Eukaryota</taxon>
        <taxon>Metazoa</taxon>
        <taxon>Chordata</taxon>
        <taxon>Craniata</taxon>
        <taxon>Vertebrata</taxon>
        <taxon>Euteleostomi</taxon>
        <taxon>Amphibia</taxon>
        <taxon>Batrachia</taxon>
        <taxon>Anura</taxon>
        <taxon>Pelobatoidea</taxon>
        <taxon>Pelobatidae</taxon>
        <taxon>Pelobates</taxon>
    </lineage>
</organism>
<keyword evidence="3" id="KW-1185">Reference proteome</keyword>
<dbReference type="AlphaFoldDB" id="A0AAD1TLK9"/>
<dbReference type="EMBL" id="CAKOES020000746">
    <property type="protein sequence ID" value="CAH2330537.1"/>
    <property type="molecule type" value="Genomic_DNA"/>
</dbReference>
<comment type="caution">
    <text evidence="1">The sequence shown here is derived from an EMBL/GenBank/DDBJ whole genome shotgun (WGS) entry which is preliminary data.</text>
</comment>
<dbReference type="EMBL" id="CAKOES020000198">
    <property type="protein sequence ID" value="CAH2330064.1"/>
    <property type="molecule type" value="Genomic_DNA"/>
</dbReference>
<sequence length="99" mass="11484">MFRPRQERSHITVIKHPDGTKRTRPVETAEIFKDFYKRLYNHTPDGSPHRELEEEYILQYLDKLGMARLNGEAAHTLVADILEDKVDKAISSLKGNKAH</sequence>